<evidence type="ECO:0000313" key="2">
    <source>
        <dbReference type="EMBL" id="QOV90805.1"/>
    </source>
</evidence>
<organism evidence="2 3">
    <name type="scientific">Humisphaera borealis</name>
    <dbReference type="NCBI Taxonomy" id="2807512"/>
    <lineage>
        <taxon>Bacteria</taxon>
        <taxon>Pseudomonadati</taxon>
        <taxon>Planctomycetota</taxon>
        <taxon>Phycisphaerae</taxon>
        <taxon>Tepidisphaerales</taxon>
        <taxon>Tepidisphaeraceae</taxon>
        <taxon>Humisphaera</taxon>
    </lineage>
</organism>
<dbReference type="EMBL" id="CP063458">
    <property type="protein sequence ID" value="QOV90805.1"/>
    <property type="molecule type" value="Genomic_DNA"/>
</dbReference>
<feature type="domain" description="PKD" evidence="1">
    <location>
        <begin position="931"/>
        <end position="987"/>
    </location>
</feature>
<dbReference type="PROSITE" id="PS50093">
    <property type="entry name" value="PKD"/>
    <property type="match status" value="1"/>
</dbReference>
<dbReference type="InterPro" id="IPR047589">
    <property type="entry name" value="DUF11_rpt"/>
</dbReference>
<dbReference type="Pfam" id="PF01345">
    <property type="entry name" value="DUF11"/>
    <property type="match status" value="1"/>
</dbReference>
<proteinExistence type="predicted"/>
<keyword evidence="3" id="KW-1185">Reference proteome</keyword>
<dbReference type="AlphaFoldDB" id="A0A7M2WZA8"/>
<dbReference type="Proteomes" id="UP000593765">
    <property type="component" value="Chromosome"/>
</dbReference>
<dbReference type="NCBIfam" id="TIGR01451">
    <property type="entry name" value="B_ant_repeat"/>
    <property type="match status" value="1"/>
</dbReference>
<dbReference type="InterPro" id="IPR000601">
    <property type="entry name" value="PKD_dom"/>
</dbReference>
<evidence type="ECO:0000259" key="1">
    <source>
        <dbReference type="PROSITE" id="PS50093"/>
    </source>
</evidence>
<sequence>MRFLSRRSPLATLIRSARERSLPALRKATFTEALEDRRLLAANLVVSVAAAPQPTVNAGADITYSVAVRNVGTDPADNVQLTFDPDDLNVPPAERSAFRSAIQLSGPGFTFTNPAVNAQGNVVANLGTLNAGLAGTFTIVYRVGASTPELDVINGVATVSTTTPESSNADNTEDDSVIVSTRADLQVTKTQISPVGNATAGLDVTYEIIVTNNGPSTANNVSVVDIVPANMTFVSVAQTAGPTFTVNSTPTVGSAGTYQSSILGLGSGQSATFQITMHIASDVTGTVFNTATASTTTFDPALGNNLATVGGNISVQTDLSIVSTSNKATTIYEGTFFTYTVTIYNRGPSDAVNVAFSWDTPVTGKAGAREQVYYGNNPITLISGPAFNVNLPADPPRRGTITGAPTAANARLPAGVGTTYTFLMGTSEDNDLVQTSTVTSGSPDTNPANNTYTDNLHVADAPLTLQESPAIQGNDGQPIDAEVMIFTDTNSWPGLGIAPPGAYTTPGGRLGEMPDFIATIDWGDGTPTSAGVVTLDITGTYHVAGRHTYATPGNFPVKVTITSDGEATLTGNSVATVGVPARGGAPVAGLKFTENVSETKKIATFFRGSAGGGVTFTGSINWGDGTPSSPATLTPNGFSFDVVGTHNYVDEGSYTAVVTINGSDSIQNIINVPITVDDRAVVGTAVTVNGQTGIQIPNAIVATFTDPGGSKAASAYTALIDWGDGTTPIPGTVTYNSGTDSFTVTGTHTYLTQGNYTTTVTISHGTAPDAVLTGLAIITNGPVNPAVVATKIDITATANVAFTGPVATFTDALGGPDVVGNYVAIINWGDGTPTTNGVITFNAGTGVFSVDGTHTYTAAGTFNMTVTIRHGNSPDAIVNPIATVTNSSVVNGTTPVSFNGVEGQTLNNVIVGRFTSSNPGAVAADFVAVIDWGDGTATTAGTIAQTGTAAFNVTGTHQYADDGTYAVTVSVTPAAGGTASVINSTAVIRDAALRGISRLFSATRNTNFNGLVASFIDNNPFDVTPADYLVSVDWGDGTAATGATIAYDTVLKQFNVTAAHTYTAASPLGGYKLTITVRDGLSLVSITSTATVP</sequence>
<protein>
    <submittedName>
        <fullName evidence="2">DUF11 domain-containing protein</fullName>
    </submittedName>
</protein>
<evidence type="ECO:0000313" key="3">
    <source>
        <dbReference type="Proteomes" id="UP000593765"/>
    </source>
</evidence>
<name>A0A7M2WZA8_9BACT</name>
<dbReference type="KEGG" id="hbs:IPV69_05455"/>
<gene>
    <name evidence="2" type="ORF">IPV69_05455</name>
</gene>
<dbReference type="Gene3D" id="2.60.40.10">
    <property type="entry name" value="Immunoglobulins"/>
    <property type="match status" value="3"/>
</dbReference>
<accession>A0A7M2WZA8</accession>
<dbReference type="InterPro" id="IPR013783">
    <property type="entry name" value="Ig-like_fold"/>
</dbReference>
<dbReference type="SUPFAM" id="SSF49299">
    <property type="entry name" value="PKD domain"/>
    <property type="match status" value="3"/>
</dbReference>
<dbReference type="InterPro" id="IPR001434">
    <property type="entry name" value="OmcB-like_DUF11"/>
</dbReference>
<dbReference type="InterPro" id="IPR035986">
    <property type="entry name" value="PKD_dom_sf"/>
</dbReference>
<dbReference type="RefSeq" id="WP_206293908.1">
    <property type="nucleotide sequence ID" value="NZ_CP063458.1"/>
</dbReference>
<reference evidence="2 3" key="1">
    <citation type="submission" date="2020-10" db="EMBL/GenBank/DDBJ databases">
        <title>Wide distribution of Phycisphaera-like planctomycetes from WD2101 soil group in peatlands and genome analysis of the first cultivated representative.</title>
        <authorList>
            <person name="Dedysh S.N."/>
            <person name="Beletsky A.V."/>
            <person name="Ivanova A."/>
            <person name="Kulichevskaya I.S."/>
            <person name="Suzina N.E."/>
            <person name="Philippov D.A."/>
            <person name="Rakitin A.L."/>
            <person name="Mardanov A.V."/>
            <person name="Ravin N.V."/>
        </authorList>
    </citation>
    <scope>NUCLEOTIDE SEQUENCE [LARGE SCALE GENOMIC DNA]</scope>
    <source>
        <strain evidence="2 3">M1803</strain>
    </source>
</reference>